<dbReference type="OMA" id="ETNWNTS"/>
<dbReference type="InterPro" id="IPR039720">
    <property type="entry name" value="TMEM94"/>
</dbReference>
<keyword evidence="3" id="KW-1185">Reference proteome</keyword>
<dbReference type="GeneID" id="3861955"/>
<keyword evidence="1" id="KW-0812">Transmembrane</keyword>
<dbReference type="InParanoid" id="Q4UEI5"/>
<feature type="transmembrane region" description="Helical" evidence="1">
    <location>
        <begin position="114"/>
        <end position="135"/>
    </location>
</feature>
<dbReference type="KEGG" id="tan:TA13420"/>
<evidence type="ECO:0000256" key="1">
    <source>
        <dbReference type="SAM" id="Phobius"/>
    </source>
</evidence>
<dbReference type="VEuPathDB" id="PiroplasmaDB:TA13420"/>
<feature type="transmembrane region" description="Helical" evidence="1">
    <location>
        <begin position="980"/>
        <end position="999"/>
    </location>
</feature>
<dbReference type="EMBL" id="CR940348">
    <property type="protein sequence ID" value="CAI74504.1"/>
    <property type="molecule type" value="Genomic_DNA"/>
</dbReference>
<protein>
    <submittedName>
        <fullName evidence="2">Uncharacterized protein</fullName>
    </submittedName>
</protein>
<dbReference type="RefSeq" id="XP_952236.1">
    <property type="nucleotide sequence ID" value="XM_947143.1"/>
</dbReference>
<feature type="transmembrane region" description="Helical" evidence="1">
    <location>
        <begin position="1052"/>
        <end position="1073"/>
    </location>
</feature>
<dbReference type="PANTHER" id="PTHR13219:SF6">
    <property type="entry name" value="TRANSMEMBRANE PROTEIN 94"/>
    <property type="match status" value="1"/>
</dbReference>
<gene>
    <name evidence="2" type="ORF">TA13420</name>
</gene>
<evidence type="ECO:0000313" key="2">
    <source>
        <dbReference type="EMBL" id="CAI74504.1"/>
    </source>
</evidence>
<dbReference type="OrthoDB" id="5568754at2759"/>
<dbReference type="eggNOG" id="KOG4383">
    <property type="taxonomic scope" value="Eukaryota"/>
</dbReference>
<feature type="transmembrane region" description="Helical" evidence="1">
    <location>
        <begin position="1259"/>
        <end position="1280"/>
    </location>
</feature>
<organism evidence="2 3">
    <name type="scientific">Theileria annulata</name>
    <dbReference type="NCBI Taxonomy" id="5874"/>
    <lineage>
        <taxon>Eukaryota</taxon>
        <taxon>Sar</taxon>
        <taxon>Alveolata</taxon>
        <taxon>Apicomplexa</taxon>
        <taxon>Aconoidasida</taxon>
        <taxon>Piroplasmida</taxon>
        <taxon>Theileriidae</taxon>
        <taxon>Theileria</taxon>
    </lineage>
</organism>
<sequence>MEYLNEPTVQQILGNDLYSYFKESDENAEKVYFTDENAKNKESDSENSVVKIGLTTKQAIDRIISKLTEILSNYNDKIKLKDLFPELVQVDIALNATALLINIGKMFANVYWEFVLEFLLLLFWLILNVYVKILFKVSKVYRKRNRLLEILHFLKFEFTYPNPESDTKKYNIDPSSSDFISVYRDYDWVRLPRNILVEGDVYKLRINETFPCDSLLILNVNNNDLVTHNEIYREGERCNFVGTPVENEHFLDGTFVALSDSFLKYINYYLFHDHSDYQPNLELPRRESSWFRNNQEETKIIWNYNDNYIFLNNNNKIVIVIIIIVTLILNLMWAILYNVESKFSTIITMYRLLIMLQFVGLDPFSKLSELWGNVKLMAIFDLYQENMLKDLNPVRSVSSSKSLLSSSIFGSESSDMMLSEVKISFMQVNKVLRLGLFDELSLIRRLSTITLLSFIDDVGILLNSYQSLQEISIISKNTQNTTISSHLHESIHHHENSQQDDGVFIRLSTTDERDSALNMANILGNVFEQDVVEDTDELLILDIYNDIDLYGKDNSAFINDYELNNKNLLKPLVFSIALTSILNINMYRSSLFNSYMSMLINNELASYTNCLCNLNTVFNFRRYYLKHFKLLKFIVINTSGITYSTDIKSGALDSNDDSIVIYFYRDLNKRVIQMLIKCRITILNDCKLNFYNGNVIKPLNRALRRKISDLNVQWLSNGIGSFLYLYKPISIDDYNILQVLLPFSTIYNNFKTPPTTNVGNTGPATAPYTATAQTGTETGFGTRRKNNKLMFLYRHNSLYYKYKGINIYKLSNKFKNTISSEALAHKDIILGSFIGEMLKSYIKNSILLGIVGIKYEANKEINSKINELHKSGIRFVYFSKHNEKHTRIIGSLFGLEISWNSMISLSTSETSSYINQEGHIVLPNGIDNIRQHIKYVDDIPLQVSLFCNCNYENIIEMFNILNENNENIMCIGSGLNSNNFYLFSNAYLAFAISLNYHPLCKFCKCKRWQGVSRQHVIVESRSEIINEGDSLFELLFELFKESRNTSTNIQEAVSFMLLSYYTIITMYFIQSLLSLTSVFNNFDLILIMYFYIPLISITLLNNPIMDKIMEQLPNKIESSNIYYKYYFRIYSRIVVFALFTMATHYINIFYVNNHLNATFMLNNQPCKNFFHYPKTHCMNLLSKHLNYSQYVWLIQNFTSIVFVIFLIISSIFWIQKYTFLGISCFLNYHWLFISFLICFVHVGIVSLRLYLNPIEDFKVIRILITNSSLSLLFIVPILLIDQAIKLFIIKDKNTQQKFLQLLFSTKLGTWSPK</sequence>
<evidence type="ECO:0000313" key="3">
    <source>
        <dbReference type="Proteomes" id="UP000001950"/>
    </source>
</evidence>
<keyword evidence="1" id="KW-1133">Transmembrane helix</keyword>
<feature type="transmembrane region" description="Helical" evidence="1">
    <location>
        <begin position="1085"/>
        <end position="1104"/>
    </location>
</feature>
<keyword evidence="1" id="KW-0472">Membrane</keyword>
<dbReference type="SUPFAM" id="SSF81665">
    <property type="entry name" value="Calcium ATPase, transmembrane domain M"/>
    <property type="match status" value="1"/>
</dbReference>
<dbReference type="PANTHER" id="PTHR13219">
    <property type="entry name" value="TRANSMEMBRANE PROTEIN 94"/>
    <property type="match status" value="1"/>
</dbReference>
<dbReference type="Proteomes" id="UP000001950">
    <property type="component" value="Chromosome 2"/>
</dbReference>
<reference evidence="2 3" key="1">
    <citation type="journal article" date="2005" name="Science">
        <title>Genome of the host-cell transforming parasite Theileria annulata compared with T. parva.</title>
        <authorList>
            <person name="Pain A."/>
            <person name="Renauld H."/>
            <person name="Berriman M."/>
            <person name="Murphy L."/>
            <person name="Yeats C.A."/>
            <person name="Weir W."/>
            <person name="Kerhornou A."/>
            <person name="Aslett M."/>
            <person name="Bishop R."/>
            <person name="Bouchier C."/>
            <person name="Cochet M."/>
            <person name="Coulson R.M.R."/>
            <person name="Cronin A."/>
            <person name="de Villiers E.P."/>
            <person name="Fraser A."/>
            <person name="Fosker N."/>
            <person name="Gardner M."/>
            <person name="Goble A."/>
            <person name="Griffiths-Jones S."/>
            <person name="Harris D.E."/>
            <person name="Katzer F."/>
            <person name="Larke N."/>
            <person name="Lord A."/>
            <person name="Maser P."/>
            <person name="McKellar S."/>
            <person name="Mooney P."/>
            <person name="Morton F."/>
            <person name="Nene V."/>
            <person name="O'Neil S."/>
            <person name="Price C."/>
            <person name="Quail M.A."/>
            <person name="Rabbinowitsch E."/>
            <person name="Rawlings N.D."/>
            <person name="Rutter S."/>
            <person name="Saunders D."/>
            <person name="Seeger K."/>
            <person name="Shah T."/>
            <person name="Squares R."/>
            <person name="Squares S."/>
            <person name="Tivey A."/>
            <person name="Walker A.R."/>
            <person name="Woodward J."/>
            <person name="Dobbelaere D.A.E."/>
            <person name="Langsley G."/>
            <person name="Rajandream M.A."/>
            <person name="McKeever D."/>
            <person name="Shiels B."/>
            <person name="Tait A."/>
            <person name="Barrell B.G."/>
            <person name="Hall N."/>
        </authorList>
    </citation>
    <scope>NUCLEOTIDE SEQUENCE [LARGE SCALE GENOMIC DNA]</scope>
    <source>
        <strain evidence="3">Ankara</strain>
    </source>
</reference>
<dbReference type="Gene3D" id="1.20.1110.10">
    <property type="entry name" value="Calcium-transporting ATPase, transmembrane domain"/>
    <property type="match status" value="1"/>
</dbReference>
<proteinExistence type="predicted"/>
<feature type="transmembrane region" description="Helical" evidence="1">
    <location>
        <begin position="317"/>
        <end position="337"/>
    </location>
</feature>
<accession>Q4UEI5</accession>
<feature type="transmembrane region" description="Helical" evidence="1">
    <location>
        <begin position="1226"/>
        <end position="1247"/>
    </location>
</feature>
<feature type="transmembrane region" description="Helical" evidence="1">
    <location>
        <begin position="1125"/>
        <end position="1146"/>
    </location>
</feature>
<name>Q4UEI5_THEAN</name>
<feature type="transmembrane region" description="Helical" evidence="1">
    <location>
        <begin position="1190"/>
        <end position="1214"/>
    </location>
</feature>
<dbReference type="InterPro" id="IPR023298">
    <property type="entry name" value="ATPase_P-typ_TM_dom_sf"/>
</dbReference>